<evidence type="ECO:0000313" key="2">
    <source>
        <dbReference type="EMBL" id="GGA75423.1"/>
    </source>
</evidence>
<keyword evidence="1" id="KW-0732">Signal</keyword>
<comment type="caution">
    <text evidence="2">The sequence shown here is derived from an EMBL/GenBank/DDBJ whole genome shotgun (WGS) entry which is preliminary data.</text>
</comment>
<dbReference type="PANTHER" id="PTHR39335:SF1">
    <property type="entry name" value="BLL4220 PROTEIN"/>
    <property type="match status" value="1"/>
</dbReference>
<organism evidence="2 3">
    <name type="scientific">Nitratireductor aestuarii</name>
    <dbReference type="NCBI Taxonomy" id="1735103"/>
    <lineage>
        <taxon>Bacteria</taxon>
        <taxon>Pseudomonadati</taxon>
        <taxon>Pseudomonadota</taxon>
        <taxon>Alphaproteobacteria</taxon>
        <taxon>Hyphomicrobiales</taxon>
        <taxon>Phyllobacteriaceae</taxon>
        <taxon>Nitratireductor</taxon>
    </lineage>
</organism>
<dbReference type="PANTHER" id="PTHR39335">
    <property type="entry name" value="BLL4220 PROTEIN"/>
    <property type="match status" value="1"/>
</dbReference>
<keyword evidence="3" id="KW-1185">Reference proteome</keyword>
<feature type="signal peptide" evidence="1">
    <location>
        <begin position="1"/>
        <end position="19"/>
    </location>
</feature>
<dbReference type="AlphaFoldDB" id="A0A916W7K1"/>
<dbReference type="Proteomes" id="UP000636264">
    <property type="component" value="Unassembled WGS sequence"/>
</dbReference>
<evidence type="ECO:0008006" key="4">
    <source>
        <dbReference type="Google" id="ProtNLM"/>
    </source>
</evidence>
<proteinExistence type="predicted"/>
<dbReference type="RefSeq" id="WP_188722086.1">
    <property type="nucleotide sequence ID" value="NZ_BMIF01000010.1"/>
</dbReference>
<dbReference type="EMBL" id="BMIF01000010">
    <property type="protein sequence ID" value="GGA75423.1"/>
    <property type="molecule type" value="Genomic_DNA"/>
</dbReference>
<dbReference type="GO" id="GO:0043448">
    <property type="term" value="P:alkane catabolic process"/>
    <property type="evidence" value="ECO:0007669"/>
    <property type="project" value="TreeGrafter"/>
</dbReference>
<feature type="chain" id="PRO_5036896336" description="Lipoprotein with Yx(FWY)xxD motif" evidence="1">
    <location>
        <begin position="20"/>
        <end position="127"/>
    </location>
</feature>
<dbReference type="InterPro" id="IPR014558">
    <property type="entry name" value="UCP029720"/>
</dbReference>
<dbReference type="Pfam" id="PF03640">
    <property type="entry name" value="Lipoprotein_15"/>
    <property type="match status" value="2"/>
</dbReference>
<protein>
    <recommendedName>
        <fullName evidence="4">Lipoprotein with Yx(FWY)xxD motif</fullName>
    </recommendedName>
</protein>
<dbReference type="PIRSF" id="PIRSF029720">
    <property type="entry name" value="UCP029720"/>
    <property type="match status" value="1"/>
</dbReference>
<evidence type="ECO:0000256" key="1">
    <source>
        <dbReference type="SAM" id="SignalP"/>
    </source>
</evidence>
<evidence type="ECO:0000313" key="3">
    <source>
        <dbReference type="Proteomes" id="UP000636264"/>
    </source>
</evidence>
<name>A0A916W7K1_9HYPH</name>
<dbReference type="InterPro" id="IPR005297">
    <property type="entry name" value="Lipoprotein_repeat"/>
</dbReference>
<accession>A0A916W7K1</accession>
<reference evidence="2" key="1">
    <citation type="journal article" date="2014" name="Int. J. Syst. Evol. Microbiol.">
        <title>Complete genome sequence of Corynebacterium casei LMG S-19264T (=DSM 44701T), isolated from a smear-ripened cheese.</title>
        <authorList>
            <consortium name="US DOE Joint Genome Institute (JGI-PGF)"/>
            <person name="Walter F."/>
            <person name="Albersmeier A."/>
            <person name="Kalinowski J."/>
            <person name="Ruckert C."/>
        </authorList>
    </citation>
    <scope>NUCLEOTIDE SEQUENCE</scope>
    <source>
        <strain evidence="2">CGMCC 1.15320</strain>
    </source>
</reference>
<reference evidence="2" key="2">
    <citation type="submission" date="2020-09" db="EMBL/GenBank/DDBJ databases">
        <authorList>
            <person name="Sun Q."/>
            <person name="Zhou Y."/>
        </authorList>
    </citation>
    <scope>NUCLEOTIDE SEQUENCE</scope>
    <source>
        <strain evidence="2">CGMCC 1.15320</strain>
    </source>
</reference>
<gene>
    <name evidence="2" type="ORF">GCM10011385_31820</name>
</gene>
<sequence length="127" mass="13597">MRMMIAAAIMAAAIPFAYAQDHAGGAIKVSATDKGNVLTDANGMTLYTFDKDEAGKSNCYDTCATNWPPVKADAGAQPDGDYTVVERTDGTAQWAYKGKPLYLWVKDTKPGDMTGDGVNDVWHTAVE</sequence>